<evidence type="ECO:0000259" key="1">
    <source>
        <dbReference type="Pfam" id="PF01593"/>
    </source>
</evidence>
<dbReference type="EMBL" id="JAVREP010000001">
    <property type="protein sequence ID" value="MDT0327143.1"/>
    <property type="molecule type" value="Genomic_DNA"/>
</dbReference>
<keyword evidence="3" id="KW-1185">Reference proteome</keyword>
<reference evidence="3" key="1">
    <citation type="submission" date="2023-07" db="EMBL/GenBank/DDBJ databases">
        <title>30 novel species of actinomycetes from the DSMZ collection.</title>
        <authorList>
            <person name="Nouioui I."/>
        </authorList>
    </citation>
    <scope>NUCLEOTIDE SEQUENCE [LARGE SCALE GENOMIC DNA]</scope>
    <source>
        <strain evidence="3">DSM 44743</strain>
    </source>
</reference>
<evidence type="ECO:0000313" key="3">
    <source>
        <dbReference type="Proteomes" id="UP001183390"/>
    </source>
</evidence>
<accession>A0ABU2M3B6</accession>
<feature type="domain" description="Amine oxidase" evidence="1">
    <location>
        <begin position="49"/>
        <end position="116"/>
    </location>
</feature>
<feature type="domain" description="Amine oxidase" evidence="1">
    <location>
        <begin position="186"/>
        <end position="413"/>
    </location>
</feature>
<dbReference type="GO" id="GO:0016491">
    <property type="term" value="F:oxidoreductase activity"/>
    <property type="evidence" value="ECO:0007669"/>
    <property type="project" value="UniProtKB-KW"/>
</dbReference>
<dbReference type="InterPro" id="IPR050281">
    <property type="entry name" value="Flavin_monoamine_oxidase"/>
</dbReference>
<dbReference type="InterPro" id="IPR002937">
    <property type="entry name" value="Amino_oxidase"/>
</dbReference>
<dbReference type="EC" id="1.-.-.-" evidence="2"/>
<dbReference type="RefSeq" id="WP_311509950.1">
    <property type="nucleotide sequence ID" value="NZ_JAVREP010000001.1"/>
</dbReference>
<sequence length="419" mass="44811">MPFSPASGEPRWSRRAFLALGGGALLSASTSYPDTPPEWDVAVVGAGPAGLAAARHLFDHGLRVVVLEARDRVGGQVFTDRAFAPVPVESGAGLIHGADVSTWELVEETGARTERMRADWSEAPAIDVSRAPRGDEDAATYLRRLGVPEEDWPPVAIDGEPLERWSARWIHATGVFDWWSAPREDFRVVDGYDRLLEPLAAGPRIMLRSPVRLVRRGPAGVEIGVAGRSTPVRARRCVVALPIGVLRSGTVRFEPGLPLGHREAVAALTATDAVKLLYRFDRPVMPTDRDSLGGDGFVFWSVSREPEVVTVWTAGDGARDLLAREPADRFAEGLRALSGALGGPPPAPVGRTTHDWTADVFSRGAYLHVPPGAHDAPATLAASVDRTLFFAGEAVTGENTVDGAYDSGYAVGDDLLADL</sequence>
<dbReference type="InterPro" id="IPR036188">
    <property type="entry name" value="FAD/NAD-bd_sf"/>
</dbReference>
<name>A0ABU2M3B6_9ACTN</name>
<gene>
    <name evidence="2" type="ORF">RM479_01835</name>
</gene>
<keyword evidence="2" id="KW-0560">Oxidoreductase</keyword>
<dbReference type="SUPFAM" id="SSF54373">
    <property type="entry name" value="FAD-linked reductases, C-terminal domain"/>
    <property type="match status" value="1"/>
</dbReference>
<dbReference type="Proteomes" id="UP001183390">
    <property type="component" value="Unassembled WGS sequence"/>
</dbReference>
<comment type="caution">
    <text evidence="2">The sequence shown here is derived from an EMBL/GenBank/DDBJ whole genome shotgun (WGS) entry which is preliminary data.</text>
</comment>
<organism evidence="2 3">
    <name type="scientific">Nocardiopsis lambiniae</name>
    <dbReference type="NCBI Taxonomy" id="3075539"/>
    <lineage>
        <taxon>Bacteria</taxon>
        <taxon>Bacillati</taxon>
        <taxon>Actinomycetota</taxon>
        <taxon>Actinomycetes</taxon>
        <taxon>Streptosporangiales</taxon>
        <taxon>Nocardiopsidaceae</taxon>
        <taxon>Nocardiopsis</taxon>
    </lineage>
</organism>
<protein>
    <submittedName>
        <fullName evidence="2">NAD(P)/FAD-dependent oxidoreductase</fullName>
        <ecNumber evidence="2">1.-.-.-</ecNumber>
    </submittedName>
</protein>
<dbReference type="PANTHER" id="PTHR10742:SF410">
    <property type="entry name" value="LYSINE-SPECIFIC HISTONE DEMETHYLASE 2"/>
    <property type="match status" value="1"/>
</dbReference>
<dbReference type="Pfam" id="PF01593">
    <property type="entry name" value="Amino_oxidase"/>
    <property type="match status" value="2"/>
</dbReference>
<evidence type="ECO:0000313" key="2">
    <source>
        <dbReference type="EMBL" id="MDT0327143.1"/>
    </source>
</evidence>
<dbReference type="PRINTS" id="PR00419">
    <property type="entry name" value="ADXRDTASE"/>
</dbReference>
<proteinExistence type="predicted"/>
<dbReference type="SUPFAM" id="SSF51905">
    <property type="entry name" value="FAD/NAD(P)-binding domain"/>
    <property type="match status" value="1"/>
</dbReference>
<dbReference type="Gene3D" id="3.50.50.60">
    <property type="entry name" value="FAD/NAD(P)-binding domain"/>
    <property type="match status" value="2"/>
</dbReference>
<dbReference type="PANTHER" id="PTHR10742">
    <property type="entry name" value="FLAVIN MONOAMINE OXIDASE"/>
    <property type="match status" value="1"/>
</dbReference>